<dbReference type="Pfam" id="PF01899">
    <property type="entry name" value="MNHE"/>
    <property type="match status" value="1"/>
</dbReference>
<dbReference type="PANTHER" id="PTHR34584:SF1">
    <property type="entry name" value="NA(+)_H(+) ANTIPORTER SUBUNIT E1"/>
    <property type="match status" value="1"/>
</dbReference>
<dbReference type="PANTHER" id="PTHR34584">
    <property type="entry name" value="NA(+)/H(+) ANTIPORTER SUBUNIT E1"/>
    <property type="match status" value="1"/>
</dbReference>
<evidence type="ECO:0000256" key="1">
    <source>
        <dbReference type="ARBA" id="ARBA00004651"/>
    </source>
</evidence>
<evidence type="ECO:0000256" key="3">
    <source>
        <dbReference type="ARBA" id="ARBA00022475"/>
    </source>
</evidence>
<evidence type="ECO:0000256" key="6">
    <source>
        <dbReference type="ARBA" id="ARBA00023136"/>
    </source>
</evidence>
<dbReference type="KEGG" id="cnan:A2G96_12145"/>
<evidence type="ECO:0000313" key="8">
    <source>
        <dbReference type="EMBL" id="AMR78424.1"/>
    </source>
</evidence>
<keyword evidence="3" id="KW-1003">Cell membrane</keyword>
<sequence>MLRRLLPHPWLSLILMLMWLMLAQSLAPGHWLLGAVLGWAIGRLADRWLVLGAFRLSRPDLILRLSCHVLLDIVKANLQVAMMVLGRTARLRPAFIVVPLDVEHELATTALISIVSLSPGTLCAELSDDRRALLVHVLDLEEEAALVTLIKSRYETPLKEIFQCLPS</sequence>
<protein>
    <submittedName>
        <fullName evidence="8">Cation:proton antiporter</fullName>
    </submittedName>
</protein>
<dbReference type="PIRSF" id="PIRSF019239">
    <property type="entry name" value="MrpE"/>
    <property type="match status" value="1"/>
</dbReference>
<dbReference type="GO" id="GO:0008324">
    <property type="term" value="F:monoatomic cation transmembrane transporter activity"/>
    <property type="evidence" value="ECO:0007669"/>
    <property type="project" value="InterPro"/>
</dbReference>
<comment type="similarity">
    <text evidence="2">Belongs to the CPA3 antiporters (TC 2.A.63) subunit E family.</text>
</comment>
<comment type="subcellular location">
    <subcellularLocation>
        <location evidence="1">Cell membrane</location>
        <topology evidence="1">Multi-pass membrane protein</topology>
    </subcellularLocation>
</comment>
<dbReference type="AlphaFoldDB" id="A0A142JK12"/>
<dbReference type="RefSeq" id="WP_062799474.1">
    <property type="nucleotide sequence ID" value="NZ_CP014844.1"/>
</dbReference>
<organism evidence="8 9">
    <name type="scientific">Cupriavidus nantongensis</name>
    <dbReference type="NCBI Taxonomy" id="1796606"/>
    <lineage>
        <taxon>Bacteria</taxon>
        <taxon>Pseudomonadati</taxon>
        <taxon>Pseudomonadota</taxon>
        <taxon>Betaproteobacteria</taxon>
        <taxon>Burkholderiales</taxon>
        <taxon>Burkholderiaceae</taxon>
        <taxon>Cupriavidus</taxon>
    </lineage>
</organism>
<name>A0A142JK12_9BURK</name>
<dbReference type="InterPro" id="IPR002758">
    <property type="entry name" value="Cation_antiport_E"/>
</dbReference>
<dbReference type="NCBIfam" id="NF006518">
    <property type="entry name" value="PRK08965.1-2"/>
    <property type="match status" value="1"/>
</dbReference>
<dbReference type="EMBL" id="CP014844">
    <property type="protein sequence ID" value="AMR78424.1"/>
    <property type="molecule type" value="Genomic_DNA"/>
</dbReference>
<evidence type="ECO:0000256" key="2">
    <source>
        <dbReference type="ARBA" id="ARBA00006228"/>
    </source>
</evidence>
<keyword evidence="4 7" id="KW-0812">Transmembrane</keyword>
<dbReference type="STRING" id="1796606.A2G96_12145"/>
<keyword evidence="9" id="KW-1185">Reference proteome</keyword>
<evidence type="ECO:0000256" key="5">
    <source>
        <dbReference type="ARBA" id="ARBA00022989"/>
    </source>
</evidence>
<keyword evidence="6 7" id="KW-0472">Membrane</keyword>
<dbReference type="OrthoDB" id="9807187at2"/>
<gene>
    <name evidence="8" type="ORF">A2G96_12145</name>
</gene>
<reference evidence="8 9" key="1">
    <citation type="submission" date="2016-03" db="EMBL/GenBank/DDBJ databases">
        <title>Complete genome sequence of a novel chlorpyrifos degrading bacterium, Cupriavidus nantongensis sp. X1.</title>
        <authorList>
            <person name="Fang L."/>
        </authorList>
    </citation>
    <scope>NUCLEOTIDE SEQUENCE [LARGE SCALE GENOMIC DNA]</scope>
    <source>
        <strain evidence="8 9">X1</strain>
    </source>
</reference>
<evidence type="ECO:0000256" key="7">
    <source>
        <dbReference type="SAM" id="Phobius"/>
    </source>
</evidence>
<dbReference type="GO" id="GO:0005886">
    <property type="term" value="C:plasma membrane"/>
    <property type="evidence" value="ECO:0007669"/>
    <property type="project" value="UniProtKB-SubCell"/>
</dbReference>
<evidence type="ECO:0000256" key="4">
    <source>
        <dbReference type="ARBA" id="ARBA00022692"/>
    </source>
</evidence>
<evidence type="ECO:0000313" key="9">
    <source>
        <dbReference type="Proteomes" id="UP000075238"/>
    </source>
</evidence>
<feature type="transmembrane region" description="Helical" evidence="7">
    <location>
        <begin position="12"/>
        <end position="41"/>
    </location>
</feature>
<keyword evidence="5 7" id="KW-1133">Transmembrane helix</keyword>
<proteinExistence type="inferred from homology"/>
<dbReference type="Proteomes" id="UP000075238">
    <property type="component" value="Chromosome 1"/>
</dbReference>
<accession>A0A142JK12</accession>